<comment type="caution">
    <text evidence="1">The sequence shown here is derived from an EMBL/GenBank/DDBJ whole genome shotgun (WGS) entry which is preliminary data.</text>
</comment>
<sequence length="187" mass="20756">MEISQYGKDSILIRGKKKAVWFNPRKGDIDVLTGEAKVIIFKNAESNFLGLNSKNGVVIWGPGEYEVVGIEVWGARIGEDGVMYVLQFEGIKVGWLSTMEMEITDKKKEKLSECDLLIVPGLGEIKDVWDKTKGLGESYLLITGLSADSQKELLDLADREDLIPLEKLIISSENLPEVTEVVLLTAK</sequence>
<proteinExistence type="predicted"/>
<gene>
    <name evidence="1" type="ORF">COS78_00505</name>
</gene>
<accession>A0A2M7AT44</accession>
<protein>
    <submittedName>
        <fullName evidence="1">Uncharacterized protein</fullName>
    </submittedName>
</protein>
<name>A0A2M7AT44_9BACT</name>
<organism evidence="1 2">
    <name type="scientific">Candidatus Shapirobacteria bacterium CG06_land_8_20_14_3_00_40_12</name>
    <dbReference type="NCBI Taxonomy" id="1974881"/>
    <lineage>
        <taxon>Bacteria</taxon>
        <taxon>Candidatus Shapironibacteriota</taxon>
    </lineage>
</organism>
<dbReference type="AlphaFoldDB" id="A0A2M7AT44"/>
<dbReference type="EMBL" id="PEWA01000008">
    <property type="protein sequence ID" value="PIU73768.1"/>
    <property type="molecule type" value="Genomic_DNA"/>
</dbReference>
<reference evidence="2" key="1">
    <citation type="submission" date="2017-09" db="EMBL/GenBank/DDBJ databases">
        <title>Depth-based differentiation of microbial function through sediment-hosted aquifers and enrichment of novel symbionts in the deep terrestrial subsurface.</title>
        <authorList>
            <person name="Probst A.J."/>
            <person name="Ladd B."/>
            <person name="Jarett J.K."/>
            <person name="Geller-Mcgrath D.E."/>
            <person name="Sieber C.M.K."/>
            <person name="Emerson J.B."/>
            <person name="Anantharaman K."/>
            <person name="Thomas B.C."/>
            <person name="Malmstrom R."/>
            <person name="Stieglmeier M."/>
            <person name="Klingl A."/>
            <person name="Woyke T."/>
            <person name="Ryan C.M."/>
            <person name="Banfield J.F."/>
        </authorList>
    </citation>
    <scope>NUCLEOTIDE SEQUENCE [LARGE SCALE GENOMIC DNA]</scope>
</reference>
<evidence type="ECO:0000313" key="1">
    <source>
        <dbReference type="EMBL" id="PIU73768.1"/>
    </source>
</evidence>
<dbReference type="Proteomes" id="UP000231407">
    <property type="component" value="Unassembled WGS sequence"/>
</dbReference>
<evidence type="ECO:0000313" key="2">
    <source>
        <dbReference type="Proteomes" id="UP000231407"/>
    </source>
</evidence>